<sequence length="230" mass="24463">MSAREVAGGGRAIEVSQERLPGWFERFARRHGGIRHTELAVDTVRVVAEDAASASIAVPFGPLAGEQVGAGPVPGLHIDALLAHLAEPRRIGLLLVRLGGHSVGIATAGEVLRSRTGRRQVHGRNSAGGWSQQRFARRRSEQATKALRACADDVAEVLIPELPELAGVVLGGDRAALDTLREDSRLTGVFALAAPRVLDVPEPRKRVLDEAARRAWCVEIVIVDGPATDG</sequence>
<dbReference type="EMBL" id="SLXQ01000004">
    <property type="protein sequence ID" value="TCP53659.1"/>
    <property type="molecule type" value="Genomic_DNA"/>
</dbReference>
<name>A0A4R2QWY6_9PSEU</name>
<dbReference type="Pfam" id="PF18859">
    <property type="entry name" value="acVLRF1"/>
    <property type="match status" value="1"/>
</dbReference>
<comment type="caution">
    <text evidence="2">The sequence shown here is derived from an EMBL/GenBank/DDBJ whole genome shotgun (WGS) entry which is preliminary data.</text>
</comment>
<evidence type="ECO:0000313" key="3">
    <source>
        <dbReference type="Proteomes" id="UP000294911"/>
    </source>
</evidence>
<evidence type="ECO:0000313" key="2">
    <source>
        <dbReference type="EMBL" id="TCP53659.1"/>
    </source>
</evidence>
<dbReference type="OrthoDB" id="3728778at2"/>
<dbReference type="RefSeq" id="WP_132877365.1">
    <property type="nucleotide sequence ID" value="NZ_SLXQ01000004.1"/>
</dbReference>
<dbReference type="InterPro" id="IPR042226">
    <property type="entry name" value="eFR1_2_sf"/>
</dbReference>
<dbReference type="Gene3D" id="3.30.420.60">
    <property type="entry name" value="eRF1 domain 2"/>
    <property type="match status" value="1"/>
</dbReference>
<dbReference type="NCBIfam" id="NF041024">
    <property type="entry name" value="acVLRF1_NCBI"/>
    <property type="match status" value="1"/>
</dbReference>
<accession>A0A4R2QWY6</accession>
<proteinExistence type="predicted"/>
<organism evidence="2 3">
    <name type="scientific">Tamaricihabitans halophyticus</name>
    <dbReference type="NCBI Taxonomy" id="1262583"/>
    <lineage>
        <taxon>Bacteria</taxon>
        <taxon>Bacillati</taxon>
        <taxon>Actinomycetota</taxon>
        <taxon>Actinomycetes</taxon>
        <taxon>Pseudonocardiales</taxon>
        <taxon>Pseudonocardiaceae</taxon>
        <taxon>Tamaricihabitans</taxon>
    </lineage>
</organism>
<dbReference type="InterPro" id="IPR040783">
    <property type="entry name" value="VLRF1"/>
</dbReference>
<dbReference type="SUPFAM" id="SSF53137">
    <property type="entry name" value="Translational machinery components"/>
    <property type="match status" value="1"/>
</dbReference>
<keyword evidence="3" id="KW-1185">Reference proteome</keyword>
<gene>
    <name evidence="2" type="ORF">EV191_104228</name>
</gene>
<dbReference type="Proteomes" id="UP000294911">
    <property type="component" value="Unassembled WGS sequence"/>
</dbReference>
<reference evidence="2 3" key="1">
    <citation type="submission" date="2019-03" db="EMBL/GenBank/DDBJ databases">
        <title>Genomic Encyclopedia of Type Strains, Phase IV (KMG-IV): sequencing the most valuable type-strain genomes for metagenomic binning, comparative biology and taxonomic classification.</title>
        <authorList>
            <person name="Goeker M."/>
        </authorList>
    </citation>
    <scope>NUCLEOTIDE SEQUENCE [LARGE SCALE GENOMIC DNA]</scope>
    <source>
        <strain evidence="2 3">DSM 45765</strain>
    </source>
</reference>
<feature type="domain" description="Actinobacteria/chloroflexi VLRF1 release factor" evidence="1">
    <location>
        <begin position="89"/>
        <end position="220"/>
    </location>
</feature>
<protein>
    <recommendedName>
        <fullName evidence="1">Actinobacteria/chloroflexi VLRF1 release factor domain-containing protein</fullName>
    </recommendedName>
</protein>
<evidence type="ECO:0000259" key="1">
    <source>
        <dbReference type="Pfam" id="PF18859"/>
    </source>
</evidence>
<dbReference type="AlphaFoldDB" id="A0A4R2QWY6"/>